<reference evidence="2 3" key="1">
    <citation type="submission" date="2019-09" db="EMBL/GenBank/DDBJ databases">
        <title>The hologenome of the rock-dwelling lichen Lasallia pustulata.</title>
        <authorList>
            <person name="Greshake Tzovaras B."/>
            <person name="Segers F."/>
            <person name="Bicker A."/>
            <person name="Dal Grande F."/>
            <person name="Otte J."/>
            <person name="Hankeln T."/>
            <person name="Schmitt I."/>
            <person name="Ebersberger I."/>
        </authorList>
    </citation>
    <scope>NUCLEOTIDE SEQUENCE [LARGE SCALE GENOMIC DNA]</scope>
    <source>
        <strain evidence="2">A1-1</strain>
    </source>
</reference>
<proteinExistence type="predicted"/>
<sequence>MLDYWLDQSGCTIHSWIDARMFIASKMIVNVRCPSYINNGFQSVSVINGIGISPNITSNPPILQGWTPSPNGRGSIDVLWACVFTLSLCSWSVLCLNVPAVCDGWWRITRRKLYWTFLGILGPEFILQTALGQWTSACDSVWQFRLLDHSEWCMTHAFFADMGGFILHTKDWIPFPLNARQVHYLVAEGYIPYSAVAISKQVIVDKNKNDAIVRIITVGQTLWFVLNTITRGTQHLAITTFELTTIASIICTLSTYFCWAHKPSDIQTGIVLKTDVTIAEILIKAGDRAKEPYSLTPLDFVGRREWSWTSYWSYWINILKKIHMTGPPQPRPLDRIPNDNFPPMPPMLMFCLFLFQTAYAGVQIVAWNFHFPTHTERLMWRISTLIIIAAVIIVWIADRYAFHILPALKIRLAAIQHPRKLERLVTHNSHAKGVRSFGDRFRKFGNKYDVVSEVPLKAMMPITIFAFFYCWARGYLFAEDLAALRALPPSAYDTIDWNQFLPHF</sequence>
<dbReference type="EMBL" id="VXIT01000003">
    <property type="protein sequence ID" value="KAA6414235.1"/>
    <property type="molecule type" value="Genomic_DNA"/>
</dbReference>
<accession>A0A5M8PX44</accession>
<keyword evidence="1" id="KW-0472">Membrane</keyword>
<protein>
    <submittedName>
        <fullName evidence="2">Uncharacterized protein</fullName>
    </submittedName>
</protein>
<dbReference type="PANTHER" id="PTHR35043:SF8">
    <property type="entry name" value="DUF4220 DOMAIN-CONTAINING PROTEIN"/>
    <property type="match status" value="1"/>
</dbReference>
<evidence type="ECO:0000313" key="3">
    <source>
        <dbReference type="Proteomes" id="UP000324767"/>
    </source>
</evidence>
<feature type="transmembrane region" description="Helical" evidence="1">
    <location>
        <begin position="347"/>
        <end position="366"/>
    </location>
</feature>
<dbReference type="OrthoDB" id="9451547at2759"/>
<feature type="transmembrane region" description="Helical" evidence="1">
    <location>
        <begin position="378"/>
        <end position="397"/>
    </location>
</feature>
<evidence type="ECO:0000313" key="2">
    <source>
        <dbReference type="EMBL" id="KAA6414235.1"/>
    </source>
</evidence>
<keyword evidence="1" id="KW-1133">Transmembrane helix</keyword>
<dbReference type="PANTHER" id="PTHR35043">
    <property type="entry name" value="TRANSCRIPTION FACTOR DOMAIN-CONTAINING PROTEIN"/>
    <property type="match status" value="1"/>
</dbReference>
<organism evidence="2 3">
    <name type="scientific">Lasallia pustulata</name>
    <dbReference type="NCBI Taxonomy" id="136370"/>
    <lineage>
        <taxon>Eukaryota</taxon>
        <taxon>Fungi</taxon>
        <taxon>Dikarya</taxon>
        <taxon>Ascomycota</taxon>
        <taxon>Pezizomycotina</taxon>
        <taxon>Lecanoromycetes</taxon>
        <taxon>OSLEUM clade</taxon>
        <taxon>Umbilicariomycetidae</taxon>
        <taxon>Umbilicariales</taxon>
        <taxon>Umbilicariaceae</taxon>
        <taxon>Lasallia</taxon>
    </lineage>
</organism>
<comment type="caution">
    <text evidence="2">The sequence shown here is derived from an EMBL/GenBank/DDBJ whole genome shotgun (WGS) entry which is preliminary data.</text>
</comment>
<name>A0A5M8PX44_9LECA</name>
<evidence type="ECO:0000256" key="1">
    <source>
        <dbReference type="SAM" id="Phobius"/>
    </source>
</evidence>
<feature type="transmembrane region" description="Helical" evidence="1">
    <location>
        <begin position="458"/>
        <end position="478"/>
    </location>
</feature>
<gene>
    <name evidence="2" type="ORF">FRX48_02598</name>
</gene>
<dbReference type="AlphaFoldDB" id="A0A5M8PX44"/>
<dbReference type="Proteomes" id="UP000324767">
    <property type="component" value="Unassembled WGS sequence"/>
</dbReference>
<keyword evidence="1" id="KW-0812">Transmembrane</keyword>